<name>A0A9N9YP34_9HYPO</name>
<proteinExistence type="predicted"/>
<evidence type="ECO:0000313" key="2">
    <source>
        <dbReference type="Proteomes" id="UP000775872"/>
    </source>
</evidence>
<dbReference type="Proteomes" id="UP000775872">
    <property type="component" value="Unassembled WGS sequence"/>
</dbReference>
<dbReference type="AlphaFoldDB" id="A0A9N9YP34"/>
<reference evidence="1" key="1">
    <citation type="submission" date="2021-10" db="EMBL/GenBank/DDBJ databases">
        <authorList>
            <person name="Piombo E."/>
        </authorList>
    </citation>
    <scope>NUCLEOTIDE SEQUENCE</scope>
</reference>
<dbReference type="EMBL" id="CABFOC020000002">
    <property type="protein sequence ID" value="CAH0036389.1"/>
    <property type="molecule type" value="Genomic_DNA"/>
</dbReference>
<protein>
    <submittedName>
        <fullName evidence="1">Uncharacterized protein</fullName>
    </submittedName>
</protein>
<gene>
    <name evidence="1" type="ORF">CSOL1703_00002659</name>
</gene>
<organism evidence="1 2">
    <name type="scientific">Clonostachys solani</name>
    <dbReference type="NCBI Taxonomy" id="160281"/>
    <lineage>
        <taxon>Eukaryota</taxon>
        <taxon>Fungi</taxon>
        <taxon>Dikarya</taxon>
        <taxon>Ascomycota</taxon>
        <taxon>Pezizomycotina</taxon>
        <taxon>Sordariomycetes</taxon>
        <taxon>Hypocreomycetidae</taxon>
        <taxon>Hypocreales</taxon>
        <taxon>Bionectriaceae</taxon>
        <taxon>Clonostachys</taxon>
    </lineage>
</organism>
<evidence type="ECO:0000313" key="1">
    <source>
        <dbReference type="EMBL" id="CAH0036389.1"/>
    </source>
</evidence>
<keyword evidence="2" id="KW-1185">Reference proteome</keyword>
<sequence length="153" mass="16377">MAVPLNPSQVSPMEISALTIGRGWYTDSRGRDLHTQWMSVLRFSWRTAHFLCAFSSGSNPAISVPRVLLKGVPSVSKRRLARISCSGDIGLFGITVGSTGSLSGILSKKSASFSSSIVSDSVLQEPWEYKGGRCPGVRGLRTELKGRTAGCSN</sequence>
<comment type="caution">
    <text evidence="1">The sequence shown here is derived from an EMBL/GenBank/DDBJ whole genome shotgun (WGS) entry which is preliminary data.</text>
</comment>
<accession>A0A9N9YP34</accession>